<evidence type="ECO:0000313" key="9">
    <source>
        <dbReference type="Proteomes" id="UP000662088"/>
    </source>
</evidence>
<dbReference type="RefSeq" id="WP_022211382.1">
    <property type="nucleotide sequence ID" value="NZ_JACOOQ010000020.1"/>
</dbReference>
<protein>
    <submittedName>
        <fullName evidence="8">Pur operon repressor</fullName>
    </submittedName>
</protein>
<dbReference type="InterPro" id="IPR036390">
    <property type="entry name" value="WH_DNA-bd_sf"/>
</dbReference>
<dbReference type="InterPro" id="IPR036388">
    <property type="entry name" value="WH-like_DNA-bd_sf"/>
</dbReference>
<evidence type="ECO:0000256" key="4">
    <source>
        <dbReference type="ARBA" id="ARBA00023163"/>
    </source>
</evidence>
<dbReference type="NCBIfam" id="TIGR01743">
    <property type="entry name" value="purR_Bsub"/>
    <property type="match status" value="1"/>
</dbReference>
<feature type="domain" description="Bacterial purine repressor N-terminal" evidence="7">
    <location>
        <begin position="6"/>
        <end position="74"/>
    </location>
</feature>
<comment type="caution">
    <text evidence="8">The sequence shown here is derived from an EMBL/GenBank/DDBJ whole genome shotgun (WGS) entry which is preliminary data.</text>
</comment>
<dbReference type="EMBL" id="JACOOQ010000020">
    <property type="protein sequence ID" value="MBC5640952.1"/>
    <property type="molecule type" value="Genomic_DNA"/>
</dbReference>
<sequence>MEKLSRNNRVVIITKILVENPNKVIGLNRFSELLNAAKSTISEDIVIVREVLEKLEMGKVETISGAAGGIKFIPQMGVSAKEEFANELCDALMEEGRVVPGNFIYLTDIMYNPQIISKAGVILASYFKSMDVDYVVTVETKGIPLAYEVAKSLGIELVIIRRENKVTEGPTVSINYLSGTSGRIQQMSLAKKSMKPSSRCVFIDDFLRGGGTAQGITDLLKEFDSELVGTGVLVDNIGVVNKRVTDYVSIIDIEYISEDGKIKVTPSNLIK</sequence>
<dbReference type="InterPro" id="IPR010078">
    <property type="entry name" value="PurR_Bsub"/>
</dbReference>
<dbReference type="CDD" id="cd06223">
    <property type="entry name" value="PRTases_typeI"/>
    <property type="match status" value="1"/>
</dbReference>
<dbReference type="InterPro" id="IPR000836">
    <property type="entry name" value="PRTase_dom"/>
</dbReference>
<evidence type="ECO:0000256" key="2">
    <source>
        <dbReference type="ARBA" id="ARBA00023015"/>
    </source>
</evidence>
<feature type="domain" description="Phosphoribosyltransferase" evidence="6">
    <location>
        <begin position="112"/>
        <end position="252"/>
    </location>
</feature>
<proteinExistence type="inferred from homology"/>
<organism evidence="8 9">
    <name type="scientific">Clostridium lentum</name>
    <dbReference type="NCBI Taxonomy" id="2763037"/>
    <lineage>
        <taxon>Bacteria</taxon>
        <taxon>Bacillati</taxon>
        <taxon>Bacillota</taxon>
        <taxon>Clostridia</taxon>
        <taxon>Eubacteriales</taxon>
        <taxon>Clostridiaceae</taxon>
        <taxon>Clostridium</taxon>
    </lineage>
</organism>
<accession>A0A8I0AA10</accession>
<dbReference type="GO" id="GO:0003677">
    <property type="term" value="F:DNA binding"/>
    <property type="evidence" value="ECO:0007669"/>
    <property type="project" value="UniProtKB-KW"/>
</dbReference>
<dbReference type="PANTHER" id="PTHR43864">
    <property type="entry name" value="HYPOXANTHINE/GUANINE PHOSPHORIBOSYLTRANSFERASE"/>
    <property type="match status" value="1"/>
</dbReference>
<dbReference type="Pfam" id="PF09182">
    <property type="entry name" value="PuR_N"/>
    <property type="match status" value="1"/>
</dbReference>
<keyword evidence="2" id="KW-0805">Transcription regulation</keyword>
<keyword evidence="3" id="KW-0238">DNA-binding</keyword>
<dbReference type="PANTHER" id="PTHR43864:SF2">
    <property type="entry name" value="PUR OPERON REPRESSOR"/>
    <property type="match status" value="1"/>
</dbReference>
<dbReference type="SUPFAM" id="SSF53271">
    <property type="entry name" value="PRTase-like"/>
    <property type="match status" value="1"/>
</dbReference>
<dbReference type="InterPro" id="IPR015265">
    <property type="entry name" value="PuR_N"/>
</dbReference>
<dbReference type="SUPFAM" id="SSF46785">
    <property type="entry name" value="Winged helix' DNA-binding domain"/>
    <property type="match status" value="1"/>
</dbReference>
<dbReference type="GO" id="GO:0045982">
    <property type="term" value="P:negative regulation of purine nucleobase metabolic process"/>
    <property type="evidence" value="ECO:0007669"/>
    <property type="project" value="InterPro"/>
</dbReference>
<gene>
    <name evidence="8" type="primary">purR</name>
    <name evidence="8" type="ORF">H8R92_11050</name>
</gene>
<dbReference type="InterPro" id="IPR029057">
    <property type="entry name" value="PRTase-like"/>
</dbReference>
<evidence type="ECO:0000259" key="6">
    <source>
        <dbReference type="Pfam" id="PF00156"/>
    </source>
</evidence>
<evidence type="ECO:0000313" key="8">
    <source>
        <dbReference type="EMBL" id="MBC5640952.1"/>
    </source>
</evidence>
<dbReference type="Proteomes" id="UP000662088">
    <property type="component" value="Unassembled WGS sequence"/>
</dbReference>
<dbReference type="Pfam" id="PF00156">
    <property type="entry name" value="Pribosyltran"/>
    <property type="match status" value="1"/>
</dbReference>
<name>A0A8I0AA10_9CLOT</name>
<dbReference type="Gene3D" id="1.10.10.10">
    <property type="entry name" value="Winged helix-like DNA-binding domain superfamily/Winged helix DNA-binding domain"/>
    <property type="match status" value="1"/>
</dbReference>
<keyword evidence="9" id="KW-1185">Reference proteome</keyword>
<reference evidence="8" key="1">
    <citation type="submission" date="2020-08" db="EMBL/GenBank/DDBJ databases">
        <title>Genome public.</title>
        <authorList>
            <person name="Liu C."/>
            <person name="Sun Q."/>
        </authorList>
    </citation>
    <scope>NUCLEOTIDE SEQUENCE</scope>
    <source>
        <strain evidence="8">NSJ-42</strain>
    </source>
</reference>
<evidence type="ECO:0000256" key="3">
    <source>
        <dbReference type="ARBA" id="ARBA00023125"/>
    </source>
</evidence>
<comment type="similarity">
    <text evidence="5">Belongs to the purine/pyrimidine phosphoribosyltransferase family. PurR subfamily.</text>
</comment>
<keyword evidence="4" id="KW-0804">Transcription</keyword>
<evidence type="ECO:0000259" key="7">
    <source>
        <dbReference type="Pfam" id="PF09182"/>
    </source>
</evidence>
<evidence type="ECO:0000256" key="1">
    <source>
        <dbReference type="ARBA" id="ARBA00011738"/>
    </source>
</evidence>
<comment type="subunit">
    <text evidence="1">Homodimer.</text>
</comment>
<evidence type="ECO:0000256" key="5">
    <source>
        <dbReference type="ARBA" id="ARBA00049656"/>
    </source>
</evidence>
<dbReference type="Gene3D" id="3.40.50.2020">
    <property type="match status" value="1"/>
</dbReference>
<dbReference type="AlphaFoldDB" id="A0A8I0AA10"/>
<dbReference type="InterPro" id="IPR050118">
    <property type="entry name" value="Pur/Pyrimidine_PRTase"/>
</dbReference>
<dbReference type="GO" id="GO:0045892">
    <property type="term" value="P:negative regulation of DNA-templated transcription"/>
    <property type="evidence" value="ECO:0007669"/>
    <property type="project" value="InterPro"/>
</dbReference>